<dbReference type="PROSITE" id="PS01081">
    <property type="entry name" value="HTH_TETR_1"/>
    <property type="match status" value="1"/>
</dbReference>
<proteinExistence type="predicted"/>
<dbReference type="Pfam" id="PF00440">
    <property type="entry name" value="TetR_N"/>
    <property type="match status" value="1"/>
</dbReference>
<accession>A0A6J4ILM8</accession>
<dbReference type="GO" id="GO:0003677">
    <property type="term" value="F:DNA binding"/>
    <property type="evidence" value="ECO:0007669"/>
    <property type="project" value="UniProtKB-UniRule"/>
</dbReference>
<dbReference type="PROSITE" id="PS50977">
    <property type="entry name" value="HTH_TETR_2"/>
    <property type="match status" value="1"/>
</dbReference>
<dbReference type="SUPFAM" id="SSF46689">
    <property type="entry name" value="Homeodomain-like"/>
    <property type="match status" value="1"/>
</dbReference>
<evidence type="ECO:0000259" key="3">
    <source>
        <dbReference type="PROSITE" id="PS50977"/>
    </source>
</evidence>
<dbReference type="EMBL" id="CADCTJ010000626">
    <property type="protein sequence ID" value="CAA9253801.1"/>
    <property type="molecule type" value="Genomic_DNA"/>
</dbReference>
<dbReference type="Pfam" id="PF22604">
    <property type="entry name" value="TetR_HI_0893_C"/>
    <property type="match status" value="1"/>
</dbReference>
<feature type="domain" description="HTH tetR-type" evidence="3">
    <location>
        <begin position="5"/>
        <end position="65"/>
    </location>
</feature>
<dbReference type="AlphaFoldDB" id="A0A6J4ILM8"/>
<protein>
    <submittedName>
        <fullName evidence="4">Transcriptional regulator, AcrR family</fullName>
    </submittedName>
</protein>
<keyword evidence="1 2" id="KW-0238">DNA-binding</keyword>
<dbReference type="Gene3D" id="1.10.357.10">
    <property type="entry name" value="Tetracycline Repressor, domain 2"/>
    <property type="match status" value="1"/>
</dbReference>
<dbReference type="PANTHER" id="PTHR43479">
    <property type="entry name" value="ACREF/ENVCD OPERON REPRESSOR-RELATED"/>
    <property type="match status" value="1"/>
</dbReference>
<dbReference type="InterPro" id="IPR009057">
    <property type="entry name" value="Homeodomain-like_sf"/>
</dbReference>
<gene>
    <name evidence="4" type="ORF">AVDCRST_MAG95-2003</name>
</gene>
<evidence type="ECO:0000256" key="2">
    <source>
        <dbReference type="PROSITE-ProRule" id="PRU00335"/>
    </source>
</evidence>
<sequence length="194" mass="22596">MEAITDKKKVIFKHTLELVRNHGFHGTTMSMLIKKSGVAAGTIYHYFDSKDTLIIELHGYIRSKMAAALLEGDDENKNYKDRFVAFWMRQWQFYTEYPDALYFIEQFVNSPYYQRCPEKENDRCQNIITHFVKTGVDTGILKPVNYKLMGIMVHSSVITAAKVKLNNRLETDEATLRQVVDMVWDGIENRKTVN</sequence>
<dbReference type="InterPro" id="IPR050624">
    <property type="entry name" value="HTH-type_Tx_Regulator"/>
</dbReference>
<evidence type="ECO:0000256" key="1">
    <source>
        <dbReference type="ARBA" id="ARBA00023125"/>
    </source>
</evidence>
<dbReference type="SUPFAM" id="SSF48498">
    <property type="entry name" value="Tetracyclin repressor-like, C-terminal domain"/>
    <property type="match status" value="1"/>
</dbReference>
<dbReference type="PANTHER" id="PTHR43479:SF11">
    <property type="entry name" value="ACREF_ENVCD OPERON REPRESSOR-RELATED"/>
    <property type="match status" value="1"/>
</dbReference>
<dbReference type="PRINTS" id="PR00455">
    <property type="entry name" value="HTHTETR"/>
</dbReference>
<dbReference type="InterPro" id="IPR001647">
    <property type="entry name" value="HTH_TetR"/>
</dbReference>
<evidence type="ECO:0000313" key="4">
    <source>
        <dbReference type="EMBL" id="CAA9253801.1"/>
    </source>
</evidence>
<dbReference type="InterPro" id="IPR036271">
    <property type="entry name" value="Tet_transcr_reg_TetR-rel_C_sf"/>
</dbReference>
<dbReference type="InterPro" id="IPR023772">
    <property type="entry name" value="DNA-bd_HTH_TetR-type_CS"/>
</dbReference>
<feature type="DNA-binding region" description="H-T-H motif" evidence="2">
    <location>
        <begin position="28"/>
        <end position="47"/>
    </location>
</feature>
<name>A0A6J4ILM8_9BACT</name>
<organism evidence="4">
    <name type="scientific">uncultured Adhaeribacter sp</name>
    <dbReference type="NCBI Taxonomy" id="448109"/>
    <lineage>
        <taxon>Bacteria</taxon>
        <taxon>Pseudomonadati</taxon>
        <taxon>Bacteroidota</taxon>
        <taxon>Cytophagia</taxon>
        <taxon>Cytophagales</taxon>
        <taxon>Hymenobacteraceae</taxon>
        <taxon>Adhaeribacter</taxon>
        <taxon>environmental samples</taxon>
    </lineage>
</organism>
<reference evidence="4" key="1">
    <citation type="submission" date="2020-02" db="EMBL/GenBank/DDBJ databases">
        <authorList>
            <person name="Meier V. D."/>
        </authorList>
    </citation>
    <scope>NUCLEOTIDE SEQUENCE</scope>
    <source>
        <strain evidence="4">AVDCRST_MAG95</strain>
    </source>
</reference>
<dbReference type="InterPro" id="IPR054422">
    <property type="entry name" value="TetR-like_HI_0893_C"/>
</dbReference>